<accession>W4LTH3</accession>
<dbReference type="PANTHER" id="PTHR42760:SF40">
    <property type="entry name" value="3-OXOACYL-[ACYL-CARRIER-PROTEIN] REDUCTASE, CHLOROPLASTIC"/>
    <property type="match status" value="1"/>
</dbReference>
<dbReference type="FunFam" id="3.40.50.720:FF:000084">
    <property type="entry name" value="Short-chain dehydrogenase reductase"/>
    <property type="match status" value="1"/>
</dbReference>
<evidence type="ECO:0000313" key="3">
    <source>
        <dbReference type="Proteomes" id="UP000019141"/>
    </source>
</evidence>
<dbReference type="AlphaFoldDB" id="W4LTH3"/>
<sequence>MAQASDYYPPRLQGQVAVVTGAARGLGRSYALRLAKLGADIVVNDIKLDAAVDVQEELTADTMMDEIRQLGRRAIGIEADVTSEEAVHRMFQEILETFGQVDVLVNNAGGGRGSKPISECSVEAWEGVMAKNLRATFLCCRAVAAHMRERCRGKIINVASVAALRPLMPTLAPYNAAKAGIVALTRSLALELAECGVNVNAIAPGYVATVNWMGGLGKIQDELRPQIPMGRIGQTEDCAKVVEFLATDLSDFVTGQVISVDGGMGHLQPAYLGPAY</sequence>
<evidence type="ECO:0000313" key="2">
    <source>
        <dbReference type="EMBL" id="ETX00737.1"/>
    </source>
</evidence>
<dbReference type="GO" id="GO:0030497">
    <property type="term" value="P:fatty acid elongation"/>
    <property type="evidence" value="ECO:0007669"/>
    <property type="project" value="TreeGrafter"/>
</dbReference>
<dbReference type="CDD" id="cd05233">
    <property type="entry name" value="SDR_c"/>
    <property type="match status" value="1"/>
</dbReference>
<dbReference type="PANTHER" id="PTHR42760">
    <property type="entry name" value="SHORT-CHAIN DEHYDROGENASES/REDUCTASES FAMILY MEMBER"/>
    <property type="match status" value="1"/>
</dbReference>
<proteinExistence type="inferred from homology"/>
<name>W4LTH3_ENTF1</name>
<evidence type="ECO:0000256" key="1">
    <source>
        <dbReference type="ARBA" id="ARBA00006484"/>
    </source>
</evidence>
<keyword evidence="3" id="KW-1185">Reference proteome</keyword>
<dbReference type="NCBIfam" id="NF005559">
    <property type="entry name" value="PRK07231.1"/>
    <property type="match status" value="1"/>
</dbReference>
<dbReference type="InterPro" id="IPR020904">
    <property type="entry name" value="Sc_DH/Rdtase_CS"/>
</dbReference>
<comment type="similarity">
    <text evidence="1">Belongs to the short-chain dehydrogenases/reductases (SDR) family.</text>
</comment>
<dbReference type="EMBL" id="AZHW01000310">
    <property type="protein sequence ID" value="ETX00737.1"/>
    <property type="molecule type" value="Genomic_DNA"/>
</dbReference>
<dbReference type="InterPro" id="IPR036291">
    <property type="entry name" value="NAD(P)-bd_dom_sf"/>
</dbReference>
<dbReference type="PRINTS" id="PR00080">
    <property type="entry name" value="SDRFAMILY"/>
</dbReference>
<dbReference type="SUPFAM" id="SSF51735">
    <property type="entry name" value="NAD(P)-binding Rossmann-fold domains"/>
    <property type="match status" value="1"/>
</dbReference>
<dbReference type="Pfam" id="PF13561">
    <property type="entry name" value="adh_short_C2"/>
    <property type="match status" value="1"/>
</dbReference>
<dbReference type="Gene3D" id="3.40.50.720">
    <property type="entry name" value="NAD(P)-binding Rossmann-like Domain"/>
    <property type="match status" value="1"/>
</dbReference>
<dbReference type="PATRIC" id="fig|1429438.4.peg.2058"/>
<dbReference type="InterPro" id="IPR002347">
    <property type="entry name" value="SDR_fam"/>
</dbReference>
<evidence type="ECO:0008006" key="4">
    <source>
        <dbReference type="Google" id="ProtNLM"/>
    </source>
</evidence>
<reference evidence="2 3" key="1">
    <citation type="journal article" date="2014" name="Nature">
        <title>An environmental bacterial taxon with a large and distinct metabolic repertoire.</title>
        <authorList>
            <person name="Wilson M.C."/>
            <person name="Mori T."/>
            <person name="Ruckert C."/>
            <person name="Uria A.R."/>
            <person name="Helf M.J."/>
            <person name="Takada K."/>
            <person name="Gernert C."/>
            <person name="Steffens U.A."/>
            <person name="Heycke N."/>
            <person name="Schmitt S."/>
            <person name="Rinke C."/>
            <person name="Helfrich E.J."/>
            <person name="Brachmann A.O."/>
            <person name="Gurgui C."/>
            <person name="Wakimoto T."/>
            <person name="Kracht M."/>
            <person name="Crusemann M."/>
            <person name="Hentschel U."/>
            <person name="Abe I."/>
            <person name="Matsunaga S."/>
            <person name="Kalinowski J."/>
            <person name="Takeyama H."/>
            <person name="Piel J."/>
        </authorList>
    </citation>
    <scope>NUCLEOTIDE SEQUENCE [LARGE SCALE GENOMIC DNA]</scope>
    <source>
        <strain evidence="3">TSY1</strain>
    </source>
</reference>
<protein>
    <recommendedName>
        <fullName evidence="4">Short-chain dehydrogenase</fullName>
    </recommendedName>
</protein>
<comment type="caution">
    <text evidence="2">The sequence shown here is derived from an EMBL/GenBank/DDBJ whole genome shotgun (WGS) entry which is preliminary data.</text>
</comment>
<dbReference type="PRINTS" id="PR00081">
    <property type="entry name" value="GDHRDH"/>
</dbReference>
<organism evidence="2 3">
    <name type="scientific">Entotheonella factor</name>
    <dbReference type="NCBI Taxonomy" id="1429438"/>
    <lineage>
        <taxon>Bacteria</taxon>
        <taxon>Pseudomonadati</taxon>
        <taxon>Nitrospinota/Tectimicrobiota group</taxon>
        <taxon>Candidatus Tectimicrobiota</taxon>
        <taxon>Candidatus Entotheonellia</taxon>
        <taxon>Candidatus Entotheonellales</taxon>
        <taxon>Candidatus Entotheonellaceae</taxon>
        <taxon>Candidatus Entotheonella</taxon>
    </lineage>
</organism>
<dbReference type="HOGENOM" id="CLU_010194_1_3_7"/>
<dbReference type="GO" id="GO:0016616">
    <property type="term" value="F:oxidoreductase activity, acting on the CH-OH group of donors, NAD or NADP as acceptor"/>
    <property type="evidence" value="ECO:0007669"/>
    <property type="project" value="TreeGrafter"/>
</dbReference>
<dbReference type="PROSITE" id="PS00061">
    <property type="entry name" value="ADH_SHORT"/>
    <property type="match status" value="1"/>
</dbReference>
<gene>
    <name evidence="2" type="ORF">ETSY1_10090</name>
</gene>
<dbReference type="Proteomes" id="UP000019141">
    <property type="component" value="Unassembled WGS sequence"/>
</dbReference>